<keyword evidence="3" id="KW-1185">Reference proteome</keyword>
<sequence>MVSPSSSNSQSLECVATTWSDVNKGHNYSKSYTKAKARGRHRVAYSDVDTIHDSGFSSAAERSDTPSSSCINNSPPRENMTLLPCPPNIISSVEFPALQRRERTYSTPIASSSRRRISCLSTSSIMSTKNKNSIDIPKAPATPPISSANAEHISMGSFTPTSSAENRLRSFFACEKAEEVDNTSRSLRLPIYPRTWAALTLKPKWTTRSTSKRIIPSICRSPSPTATPPVSPESPSSPTSTLHLNSGPWPDPSPSPLSKPVQIDPLLAALENASRLRSRVVCVACGKCGSDFPRCPRCGDAWCTRECRIVGNNGRKHVCRMHAA</sequence>
<dbReference type="OrthoDB" id="2526979at2759"/>
<feature type="compositionally biased region" description="Polar residues" evidence="1">
    <location>
        <begin position="65"/>
        <end position="76"/>
    </location>
</feature>
<evidence type="ECO:0000256" key="1">
    <source>
        <dbReference type="SAM" id="MobiDB-lite"/>
    </source>
</evidence>
<organism evidence="2 3">
    <name type="scientific">Rickenella mellea</name>
    <dbReference type="NCBI Taxonomy" id="50990"/>
    <lineage>
        <taxon>Eukaryota</taxon>
        <taxon>Fungi</taxon>
        <taxon>Dikarya</taxon>
        <taxon>Basidiomycota</taxon>
        <taxon>Agaricomycotina</taxon>
        <taxon>Agaricomycetes</taxon>
        <taxon>Hymenochaetales</taxon>
        <taxon>Rickenellaceae</taxon>
        <taxon>Rickenella</taxon>
    </lineage>
</organism>
<dbReference type="EMBL" id="ML170215">
    <property type="protein sequence ID" value="TDL17867.1"/>
    <property type="molecule type" value="Genomic_DNA"/>
</dbReference>
<evidence type="ECO:0000313" key="3">
    <source>
        <dbReference type="Proteomes" id="UP000294933"/>
    </source>
</evidence>
<dbReference type="AlphaFoldDB" id="A0A4Y7PQZ1"/>
<gene>
    <name evidence="2" type="ORF">BD410DRAFT_793902</name>
</gene>
<feature type="region of interest" description="Disordered" evidence="1">
    <location>
        <begin position="56"/>
        <end position="76"/>
    </location>
</feature>
<evidence type="ECO:0000313" key="2">
    <source>
        <dbReference type="EMBL" id="TDL17867.1"/>
    </source>
</evidence>
<dbReference type="STRING" id="50990.A0A4Y7PQZ1"/>
<proteinExistence type="predicted"/>
<reference evidence="2 3" key="1">
    <citation type="submission" date="2018-06" db="EMBL/GenBank/DDBJ databases">
        <title>A transcriptomic atlas of mushroom development highlights an independent origin of complex multicellularity.</title>
        <authorList>
            <consortium name="DOE Joint Genome Institute"/>
            <person name="Krizsan K."/>
            <person name="Almasi E."/>
            <person name="Merenyi Z."/>
            <person name="Sahu N."/>
            <person name="Viragh M."/>
            <person name="Koszo T."/>
            <person name="Mondo S."/>
            <person name="Kiss B."/>
            <person name="Balint B."/>
            <person name="Kues U."/>
            <person name="Barry K."/>
            <person name="Hegedus J.C."/>
            <person name="Henrissat B."/>
            <person name="Johnson J."/>
            <person name="Lipzen A."/>
            <person name="Ohm R."/>
            <person name="Nagy I."/>
            <person name="Pangilinan J."/>
            <person name="Yan J."/>
            <person name="Xiong Y."/>
            <person name="Grigoriev I.V."/>
            <person name="Hibbett D.S."/>
            <person name="Nagy L.G."/>
        </authorList>
    </citation>
    <scope>NUCLEOTIDE SEQUENCE [LARGE SCALE GENOMIC DNA]</scope>
    <source>
        <strain evidence="2 3">SZMC22713</strain>
    </source>
</reference>
<dbReference type="Proteomes" id="UP000294933">
    <property type="component" value="Unassembled WGS sequence"/>
</dbReference>
<dbReference type="VEuPathDB" id="FungiDB:BD410DRAFT_793902"/>
<protein>
    <submittedName>
        <fullName evidence="2">Uncharacterized protein</fullName>
    </submittedName>
</protein>
<accession>A0A4Y7PQZ1</accession>
<feature type="region of interest" description="Disordered" evidence="1">
    <location>
        <begin position="216"/>
        <end position="258"/>
    </location>
</feature>
<name>A0A4Y7PQZ1_9AGAM</name>